<dbReference type="FunFam" id="3.40.50.300:FF:000287">
    <property type="entry name" value="Multidrug ABC transporter ATP-binding protein"/>
    <property type="match status" value="1"/>
</dbReference>
<dbReference type="Pfam" id="PF00664">
    <property type="entry name" value="ABC_membrane"/>
    <property type="match status" value="1"/>
</dbReference>
<evidence type="ECO:0000256" key="4">
    <source>
        <dbReference type="ARBA" id="ARBA00022741"/>
    </source>
</evidence>
<dbReference type="EMBL" id="CP003262">
    <property type="protein sequence ID" value="AGK99606.1"/>
    <property type="molecule type" value="Genomic_DNA"/>
</dbReference>
<dbReference type="KEGG" id="cpas:Clopa_4937"/>
<evidence type="ECO:0000313" key="11">
    <source>
        <dbReference type="EMBL" id="AGK99606.1"/>
    </source>
</evidence>
<evidence type="ECO:0000256" key="8">
    <source>
        <dbReference type="SAM" id="Phobius"/>
    </source>
</evidence>
<dbReference type="AlphaFoldDB" id="R4KD34"/>
<dbReference type="GO" id="GO:0005524">
    <property type="term" value="F:ATP binding"/>
    <property type="evidence" value="ECO:0007669"/>
    <property type="project" value="UniProtKB-KW"/>
</dbReference>
<evidence type="ECO:0000256" key="2">
    <source>
        <dbReference type="ARBA" id="ARBA00022448"/>
    </source>
</evidence>
<dbReference type="Proteomes" id="UP000013523">
    <property type="component" value="Plasmid pCLOPA01"/>
</dbReference>
<dbReference type="InterPro" id="IPR003593">
    <property type="entry name" value="AAA+_ATPase"/>
</dbReference>
<dbReference type="InterPro" id="IPR036640">
    <property type="entry name" value="ABC1_TM_sf"/>
</dbReference>
<evidence type="ECO:0000256" key="6">
    <source>
        <dbReference type="ARBA" id="ARBA00022989"/>
    </source>
</evidence>
<keyword evidence="4" id="KW-0547">Nucleotide-binding</keyword>
<protein>
    <submittedName>
        <fullName evidence="11">ABC-type multidrug transport system, ATPase and permease component</fullName>
    </submittedName>
</protein>
<dbReference type="InterPro" id="IPR011527">
    <property type="entry name" value="ABC1_TM_dom"/>
</dbReference>
<dbReference type="PANTHER" id="PTHR43394">
    <property type="entry name" value="ATP-DEPENDENT PERMEASE MDL1, MITOCHONDRIAL"/>
    <property type="match status" value="1"/>
</dbReference>
<dbReference type="Gene3D" id="1.20.1560.10">
    <property type="entry name" value="ABC transporter type 1, transmembrane domain"/>
    <property type="match status" value="1"/>
</dbReference>
<comment type="subcellular location">
    <subcellularLocation>
        <location evidence="1">Cell membrane</location>
        <topology evidence="1">Multi-pass membrane protein</topology>
    </subcellularLocation>
</comment>
<feature type="transmembrane region" description="Helical" evidence="8">
    <location>
        <begin position="36"/>
        <end position="56"/>
    </location>
</feature>
<proteinExistence type="predicted"/>
<dbReference type="InterPro" id="IPR039421">
    <property type="entry name" value="Type_1_exporter"/>
</dbReference>
<dbReference type="InterPro" id="IPR027417">
    <property type="entry name" value="P-loop_NTPase"/>
</dbReference>
<name>R4KD34_CLOPA</name>
<organism evidence="11 12">
    <name type="scientific">Clostridium pasteurianum BC1</name>
    <dbReference type="NCBI Taxonomy" id="86416"/>
    <lineage>
        <taxon>Bacteria</taxon>
        <taxon>Bacillati</taxon>
        <taxon>Bacillota</taxon>
        <taxon>Clostridia</taxon>
        <taxon>Eubacteriales</taxon>
        <taxon>Clostridiaceae</taxon>
        <taxon>Clostridium</taxon>
    </lineage>
</organism>
<evidence type="ECO:0000313" key="12">
    <source>
        <dbReference type="Proteomes" id="UP000013523"/>
    </source>
</evidence>
<evidence type="ECO:0000256" key="1">
    <source>
        <dbReference type="ARBA" id="ARBA00004651"/>
    </source>
</evidence>
<keyword evidence="11" id="KW-0614">Plasmid</keyword>
<dbReference type="GO" id="GO:0005886">
    <property type="term" value="C:plasma membrane"/>
    <property type="evidence" value="ECO:0007669"/>
    <property type="project" value="UniProtKB-SubCell"/>
</dbReference>
<keyword evidence="6 8" id="KW-1133">Transmembrane helix</keyword>
<feature type="transmembrane region" description="Helical" evidence="8">
    <location>
        <begin position="77"/>
        <end position="97"/>
    </location>
</feature>
<keyword evidence="2" id="KW-0813">Transport</keyword>
<geneLocation type="plasmid" evidence="11 12">
    <name>pCLOPA01</name>
</geneLocation>
<dbReference type="InterPro" id="IPR003439">
    <property type="entry name" value="ABC_transporter-like_ATP-bd"/>
</dbReference>
<keyword evidence="5" id="KW-0067">ATP-binding</keyword>
<dbReference type="GO" id="GO:0016887">
    <property type="term" value="F:ATP hydrolysis activity"/>
    <property type="evidence" value="ECO:0007669"/>
    <property type="project" value="InterPro"/>
</dbReference>
<dbReference type="PATRIC" id="fig|86416.3.peg.4925"/>
<dbReference type="GO" id="GO:0015421">
    <property type="term" value="F:ABC-type oligopeptide transporter activity"/>
    <property type="evidence" value="ECO:0007669"/>
    <property type="project" value="TreeGrafter"/>
</dbReference>
<dbReference type="PROSITE" id="PS00211">
    <property type="entry name" value="ABC_TRANSPORTER_1"/>
    <property type="match status" value="1"/>
</dbReference>
<dbReference type="InterPro" id="IPR017871">
    <property type="entry name" value="ABC_transporter-like_CS"/>
</dbReference>
<dbReference type="SUPFAM" id="SSF90123">
    <property type="entry name" value="ABC transporter transmembrane region"/>
    <property type="match status" value="1"/>
</dbReference>
<dbReference type="SUPFAM" id="SSF52540">
    <property type="entry name" value="P-loop containing nucleoside triphosphate hydrolases"/>
    <property type="match status" value="1"/>
</dbReference>
<feature type="domain" description="ABC transporter" evidence="9">
    <location>
        <begin position="360"/>
        <end position="594"/>
    </location>
</feature>
<dbReference type="OrthoDB" id="9762778at2"/>
<feature type="transmembrane region" description="Helical" evidence="8">
    <location>
        <begin position="163"/>
        <end position="193"/>
    </location>
</feature>
<gene>
    <name evidence="11" type="ORF">Clopa_4937</name>
</gene>
<evidence type="ECO:0000259" key="10">
    <source>
        <dbReference type="PROSITE" id="PS50929"/>
    </source>
</evidence>
<dbReference type="PANTHER" id="PTHR43394:SF1">
    <property type="entry name" value="ATP-BINDING CASSETTE SUB-FAMILY B MEMBER 10, MITOCHONDRIAL"/>
    <property type="match status" value="1"/>
</dbReference>
<feature type="domain" description="ABC transmembrane type-1" evidence="10">
    <location>
        <begin position="41"/>
        <end position="326"/>
    </location>
</feature>
<accession>R4KD34</accession>
<evidence type="ECO:0000256" key="3">
    <source>
        <dbReference type="ARBA" id="ARBA00022692"/>
    </source>
</evidence>
<sequence>MTTIDYRKEKLLNKVNNKNDTEKDIFFRILHYFLPYWKSMIIILFTIISTSILNIVQPIFTKDIIDIALPKKNIRLLLTYILLSFGTLLISSLVSVGQSYLNTFISKNIIRDLRSDMYENLQSMSIKFFTNVKSGEITSRINNDIGGIEGIFSNTFIQVIQGVFSFVTISLTLFFMNWKLAIISIISVPIFLIPSKKVGRKRLAIATETQVKLAELTNIITETLNISGIMLMNLFNIEKEKNKEFEKINEDVTKLQIRETIVGRWFIMTIKILSSLTPLLIYLFGGLILIKYNNISIGEIVMFVTLVTNLYSPVNTFSNIHVDLVRATALFKRIFQYLDLKSDIADSSSSKIITNIKGNIEFKHVNFSYTKKSNTLIDINFKIESGQTVAFVGASGAGKTTISYLLPRLYDVDSGSIFIDGIDVKDFTLTSLRSHIGMVTQDTFLFNTTIKDNLLFAKSHATDQEIISVCKAANIHDFIISLPDGYNTIVGERGIKLSGGEKQRLSIARTLLKKPSVIIFDEATSALDSNSESLIKKTIDPILKSCTSLIIAHRLSTIISADIIFVLKDGRIIEYGNHLELLKKCSVYKDLYDKQFRLQN</sequence>
<feature type="transmembrane region" description="Helical" evidence="8">
    <location>
        <begin position="265"/>
        <end position="290"/>
    </location>
</feature>
<keyword evidence="7 8" id="KW-0472">Membrane</keyword>
<keyword evidence="3 8" id="KW-0812">Transmembrane</keyword>
<dbReference type="Gene3D" id="3.40.50.300">
    <property type="entry name" value="P-loop containing nucleotide triphosphate hydrolases"/>
    <property type="match status" value="1"/>
</dbReference>
<dbReference type="HOGENOM" id="CLU_000604_84_3_9"/>
<evidence type="ECO:0000256" key="7">
    <source>
        <dbReference type="ARBA" id="ARBA00023136"/>
    </source>
</evidence>
<reference evidence="11 12" key="1">
    <citation type="submission" date="2012-01" db="EMBL/GenBank/DDBJ databases">
        <title>Complete sequence of plasmid of Clostridium pasteurianum BC1.</title>
        <authorList>
            <consortium name="US DOE Joint Genome Institute"/>
            <person name="Lucas S."/>
            <person name="Han J."/>
            <person name="Lapidus A."/>
            <person name="Cheng J.-F."/>
            <person name="Goodwin L."/>
            <person name="Pitluck S."/>
            <person name="Peters L."/>
            <person name="Mikhailova N."/>
            <person name="Teshima H."/>
            <person name="Detter J.C."/>
            <person name="Han C."/>
            <person name="Tapia R."/>
            <person name="Land M."/>
            <person name="Hauser L."/>
            <person name="Kyrpides N."/>
            <person name="Ivanova N."/>
            <person name="Pagani I."/>
            <person name="Dunn J."/>
            <person name="Taghavi S."/>
            <person name="Francis A."/>
            <person name="van der Lelie D."/>
            <person name="Woyke T."/>
        </authorList>
    </citation>
    <scope>NUCLEOTIDE SEQUENCE [LARGE SCALE GENOMIC DNA]</scope>
    <source>
        <strain evidence="11 12">BC1</strain>
        <plasmid evidence="11 12">pCLOPA01</plasmid>
    </source>
</reference>
<dbReference type="RefSeq" id="WP_015617872.1">
    <property type="nucleotide sequence ID" value="NC_021183.1"/>
</dbReference>
<dbReference type="SMART" id="SM00382">
    <property type="entry name" value="AAA"/>
    <property type="match status" value="1"/>
</dbReference>
<keyword evidence="12" id="KW-1185">Reference proteome</keyword>
<dbReference type="PROSITE" id="PS50929">
    <property type="entry name" value="ABC_TM1F"/>
    <property type="match status" value="1"/>
</dbReference>
<dbReference type="PROSITE" id="PS50893">
    <property type="entry name" value="ABC_TRANSPORTER_2"/>
    <property type="match status" value="1"/>
</dbReference>
<evidence type="ECO:0000259" key="9">
    <source>
        <dbReference type="PROSITE" id="PS50893"/>
    </source>
</evidence>
<dbReference type="CDD" id="cd18550">
    <property type="entry name" value="ABC_6TM_exporter_like"/>
    <property type="match status" value="1"/>
</dbReference>
<evidence type="ECO:0000256" key="5">
    <source>
        <dbReference type="ARBA" id="ARBA00022840"/>
    </source>
</evidence>
<dbReference type="Pfam" id="PF00005">
    <property type="entry name" value="ABC_tran"/>
    <property type="match status" value="1"/>
</dbReference>